<evidence type="ECO:0000256" key="7">
    <source>
        <dbReference type="ARBA" id="ARBA00023065"/>
    </source>
</evidence>
<evidence type="ECO:0000313" key="16">
    <source>
        <dbReference type="Proteomes" id="UP000275408"/>
    </source>
</evidence>
<feature type="transmembrane region" description="Helical" evidence="14">
    <location>
        <begin position="488"/>
        <end position="514"/>
    </location>
</feature>
<dbReference type="GO" id="GO:0005886">
    <property type="term" value="C:plasma membrane"/>
    <property type="evidence" value="ECO:0007669"/>
    <property type="project" value="TreeGrafter"/>
</dbReference>
<feature type="compositionally biased region" description="Polar residues" evidence="13">
    <location>
        <begin position="129"/>
        <end position="147"/>
    </location>
</feature>
<dbReference type="PANTHER" id="PTHR11690:SF248">
    <property type="entry name" value="PICKPOCKET 17, ISOFORM A"/>
    <property type="match status" value="1"/>
</dbReference>
<comment type="caution">
    <text evidence="15">The sequence shown here is derived from an EMBL/GenBank/DDBJ whole genome shotgun (WGS) entry which is preliminary data.</text>
</comment>
<dbReference type="PRINTS" id="PR01078">
    <property type="entry name" value="AMINACHANNEL"/>
</dbReference>
<feature type="transmembrane region" description="Helical" evidence="14">
    <location>
        <begin position="53"/>
        <end position="74"/>
    </location>
</feature>
<evidence type="ECO:0000256" key="1">
    <source>
        <dbReference type="ARBA" id="ARBA00004141"/>
    </source>
</evidence>
<dbReference type="EMBL" id="RCHS01002836">
    <property type="protein sequence ID" value="RMX45405.1"/>
    <property type="molecule type" value="Genomic_DNA"/>
</dbReference>
<dbReference type="Gene3D" id="2.60.470.10">
    <property type="entry name" value="Acid-sensing ion channels like domains"/>
    <property type="match status" value="1"/>
</dbReference>
<protein>
    <recommendedName>
        <fullName evidence="17">Amiloride-sensitive sodium channel subunit alpha</fullName>
    </recommendedName>
</protein>
<keyword evidence="16" id="KW-1185">Reference proteome</keyword>
<dbReference type="Pfam" id="PF00858">
    <property type="entry name" value="ASC"/>
    <property type="match status" value="1"/>
</dbReference>
<feature type="region of interest" description="Disordered" evidence="13">
    <location>
        <begin position="129"/>
        <end position="156"/>
    </location>
</feature>
<comment type="similarity">
    <text evidence="12">Belongs to the amiloride-sensitive sodium channel (TC 1.A.6) family.</text>
</comment>
<dbReference type="InterPro" id="IPR001873">
    <property type="entry name" value="ENaC"/>
</dbReference>
<keyword evidence="2 12" id="KW-0813">Transport</keyword>
<keyword evidence="10 12" id="KW-0739">Sodium transport</keyword>
<evidence type="ECO:0000256" key="12">
    <source>
        <dbReference type="RuleBase" id="RU000679"/>
    </source>
</evidence>
<dbReference type="AlphaFoldDB" id="A0A3M6TVE5"/>
<keyword evidence="4 12" id="KW-0812">Transmembrane</keyword>
<evidence type="ECO:0000256" key="4">
    <source>
        <dbReference type="ARBA" id="ARBA00022692"/>
    </source>
</evidence>
<gene>
    <name evidence="15" type="ORF">pdam_00000879</name>
</gene>
<keyword evidence="5 14" id="KW-1133">Transmembrane helix</keyword>
<keyword evidence="9" id="KW-0325">Glycoprotein</keyword>
<evidence type="ECO:0008006" key="17">
    <source>
        <dbReference type="Google" id="ProtNLM"/>
    </source>
</evidence>
<keyword evidence="3 12" id="KW-0894">Sodium channel</keyword>
<evidence type="ECO:0000256" key="10">
    <source>
        <dbReference type="ARBA" id="ARBA00023201"/>
    </source>
</evidence>
<dbReference type="PANTHER" id="PTHR11690">
    <property type="entry name" value="AMILORIDE-SENSITIVE SODIUM CHANNEL-RELATED"/>
    <property type="match status" value="1"/>
</dbReference>
<dbReference type="Gene3D" id="1.10.287.770">
    <property type="entry name" value="YojJ-like"/>
    <property type="match status" value="1"/>
</dbReference>
<evidence type="ECO:0000256" key="14">
    <source>
        <dbReference type="SAM" id="Phobius"/>
    </source>
</evidence>
<proteinExistence type="inferred from homology"/>
<accession>A0A3M6TVE5</accession>
<dbReference type="OrthoDB" id="5971051at2759"/>
<evidence type="ECO:0000256" key="2">
    <source>
        <dbReference type="ARBA" id="ARBA00022448"/>
    </source>
</evidence>
<keyword evidence="11 12" id="KW-0407">Ion channel</keyword>
<evidence type="ECO:0000256" key="11">
    <source>
        <dbReference type="ARBA" id="ARBA00023303"/>
    </source>
</evidence>
<evidence type="ECO:0000256" key="13">
    <source>
        <dbReference type="SAM" id="MobiDB-lite"/>
    </source>
</evidence>
<evidence type="ECO:0000256" key="9">
    <source>
        <dbReference type="ARBA" id="ARBA00023180"/>
    </source>
</evidence>
<dbReference type="Proteomes" id="UP000275408">
    <property type="component" value="Unassembled WGS sequence"/>
</dbReference>
<name>A0A3M6TVE5_POCDA</name>
<reference evidence="15 16" key="1">
    <citation type="journal article" date="2018" name="Sci. Rep.">
        <title>Comparative analysis of the Pocillopora damicornis genome highlights role of immune system in coral evolution.</title>
        <authorList>
            <person name="Cunning R."/>
            <person name="Bay R.A."/>
            <person name="Gillette P."/>
            <person name="Baker A.C."/>
            <person name="Traylor-Knowles N."/>
        </authorList>
    </citation>
    <scope>NUCLEOTIDE SEQUENCE [LARGE SCALE GENOMIC DNA]</scope>
    <source>
        <strain evidence="15">RSMAS</strain>
        <tissue evidence="15">Whole animal</tissue>
    </source>
</reference>
<keyword evidence="6" id="KW-0915">Sodium</keyword>
<evidence type="ECO:0000256" key="5">
    <source>
        <dbReference type="ARBA" id="ARBA00022989"/>
    </source>
</evidence>
<evidence type="ECO:0000256" key="3">
    <source>
        <dbReference type="ARBA" id="ARBA00022461"/>
    </source>
</evidence>
<comment type="subcellular location">
    <subcellularLocation>
        <location evidence="1">Membrane</location>
        <topology evidence="1">Multi-pass membrane protein</topology>
    </subcellularLocation>
</comment>
<organism evidence="15 16">
    <name type="scientific">Pocillopora damicornis</name>
    <name type="common">Cauliflower coral</name>
    <name type="synonym">Millepora damicornis</name>
    <dbReference type="NCBI Taxonomy" id="46731"/>
    <lineage>
        <taxon>Eukaryota</taxon>
        <taxon>Metazoa</taxon>
        <taxon>Cnidaria</taxon>
        <taxon>Anthozoa</taxon>
        <taxon>Hexacorallia</taxon>
        <taxon>Scleractinia</taxon>
        <taxon>Astrocoeniina</taxon>
        <taxon>Pocilloporidae</taxon>
        <taxon>Pocillopora</taxon>
    </lineage>
</organism>
<evidence type="ECO:0000313" key="15">
    <source>
        <dbReference type="EMBL" id="RMX45405.1"/>
    </source>
</evidence>
<evidence type="ECO:0000256" key="8">
    <source>
        <dbReference type="ARBA" id="ARBA00023136"/>
    </source>
</evidence>
<keyword evidence="7 12" id="KW-0406">Ion transport</keyword>
<keyword evidence="8 14" id="KW-0472">Membrane</keyword>
<evidence type="ECO:0000256" key="6">
    <source>
        <dbReference type="ARBA" id="ARBA00023053"/>
    </source>
</evidence>
<dbReference type="GO" id="GO:0015280">
    <property type="term" value="F:ligand-gated sodium channel activity"/>
    <property type="evidence" value="ECO:0007669"/>
    <property type="project" value="TreeGrafter"/>
</dbReference>
<dbReference type="FunFam" id="1.10.287.770:FF:000001">
    <property type="entry name" value="Acid-sensing ion channel subunit 1"/>
    <property type="match status" value="1"/>
</dbReference>
<sequence>MRVAMETPEAKHEENTTGGTEIKFSSVMREFCDNTTAHGLGRIHFVNHWIRKVFWSLLFIGAVTMLCIQVHTLFDKYRKRPLTTLVTVKTETSLEFPAVTFCNFNAMKNFTIQSGDKKLTDIVHQLQAQNSSKVPGNDTSEAVSESSNTEDIEWSQEDFQDPEDLDTIYQRGKEMSVFLAKEDLQTLTLLGHQFSDMVLSCTFRGMSCRNYTTWNWTSFWHYKYGNCFVFNGGQVNGVPVDILRSNNRGPSEGLNLEINIDQEEYIGQLTPQAGIRVDISKPGEMPFPLEKGVSLAPGYATMLGLRKIIKERKDPFNTKRCLNSVDRDDNNLYTRIFNVTYSSTACRESCLAYNQFEICGCVEYRFPAEGLFNICSVTNIKTLKCLSRVQNLYKNNRLNCTQSCPPPCRLEEFKISSSFATWPSQNYEKYYQEIVLENYNRLLITKSGSHRKNVLKLQVFFEDLDVEVVSEQRSYELVNFVSDIGGQLGLWIGFSVLTLAEFLELIMLLCHLAVKKCFKKNGTSESYLPN</sequence>